<dbReference type="EMBL" id="KV460266">
    <property type="protein sequence ID" value="OBT92535.1"/>
    <property type="molecule type" value="Genomic_DNA"/>
</dbReference>
<dbReference type="RefSeq" id="XP_018126268.1">
    <property type="nucleotide sequence ID" value="XM_018278877.1"/>
</dbReference>
<organism evidence="1 2">
    <name type="scientific">Pseudogymnoascus verrucosus</name>
    <dbReference type="NCBI Taxonomy" id="342668"/>
    <lineage>
        <taxon>Eukaryota</taxon>
        <taxon>Fungi</taxon>
        <taxon>Dikarya</taxon>
        <taxon>Ascomycota</taxon>
        <taxon>Pezizomycotina</taxon>
        <taxon>Leotiomycetes</taxon>
        <taxon>Thelebolales</taxon>
        <taxon>Thelebolaceae</taxon>
        <taxon>Pseudogymnoascus</taxon>
    </lineage>
</organism>
<dbReference type="AlphaFoldDB" id="A0A1B8G9M7"/>
<gene>
    <name evidence="1" type="ORF">VE01_09463</name>
</gene>
<sequence>MDVVGETQTRTTMQELMLDDDRRAICDSWGYVSNVVLDIEVEAKFVRNGNPSQQPFNNISFELH</sequence>
<dbReference type="Proteomes" id="UP000091956">
    <property type="component" value="Unassembled WGS sequence"/>
</dbReference>
<name>A0A1B8G9M7_9PEZI</name>
<proteinExistence type="predicted"/>
<accession>A0A1B8G9M7</accession>
<reference evidence="1 2" key="1">
    <citation type="submission" date="2016-03" db="EMBL/GenBank/DDBJ databases">
        <title>Comparative genomics of Pseudogymnoascus destructans, the fungus causing white-nose syndrome of bats.</title>
        <authorList>
            <person name="Palmer J.M."/>
            <person name="Drees K.P."/>
            <person name="Foster J.T."/>
            <person name="Lindner D.L."/>
        </authorList>
    </citation>
    <scope>NUCLEOTIDE SEQUENCE [LARGE SCALE GENOMIC DNA]</scope>
    <source>
        <strain evidence="1 2">UAMH 10579</strain>
    </source>
</reference>
<evidence type="ECO:0000313" key="1">
    <source>
        <dbReference type="EMBL" id="OBT92535.1"/>
    </source>
</evidence>
<dbReference type="GeneID" id="28842849"/>
<reference evidence="2" key="2">
    <citation type="journal article" date="2018" name="Nat. Commun.">
        <title>Extreme sensitivity to ultraviolet light in the fungal pathogen causing white-nose syndrome of bats.</title>
        <authorList>
            <person name="Palmer J.M."/>
            <person name="Drees K.P."/>
            <person name="Foster J.T."/>
            <person name="Lindner D.L."/>
        </authorList>
    </citation>
    <scope>NUCLEOTIDE SEQUENCE [LARGE SCALE GENOMIC DNA]</scope>
    <source>
        <strain evidence="2">UAMH 10579</strain>
    </source>
</reference>
<protein>
    <submittedName>
        <fullName evidence="1">Uncharacterized protein</fullName>
    </submittedName>
</protein>
<evidence type="ECO:0000313" key="2">
    <source>
        <dbReference type="Proteomes" id="UP000091956"/>
    </source>
</evidence>
<keyword evidence="2" id="KW-1185">Reference proteome</keyword>